<keyword evidence="1" id="KW-0472">Membrane</keyword>
<protein>
    <recommendedName>
        <fullName evidence="4">Integral membrane protein</fullName>
    </recommendedName>
</protein>
<keyword evidence="1" id="KW-0812">Transmembrane</keyword>
<evidence type="ECO:0000313" key="2">
    <source>
        <dbReference type="EMBL" id="MDX3044777.1"/>
    </source>
</evidence>
<feature type="transmembrane region" description="Helical" evidence="1">
    <location>
        <begin position="31"/>
        <end position="53"/>
    </location>
</feature>
<dbReference type="Proteomes" id="UP001282474">
    <property type="component" value="Unassembled WGS sequence"/>
</dbReference>
<dbReference type="EMBL" id="JARAWJ010000119">
    <property type="protein sequence ID" value="MDX3044777.1"/>
    <property type="molecule type" value="Genomic_DNA"/>
</dbReference>
<evidence type="ECO:0000256" key="1">
    <source>
        <dbReference type="SAM" id="Phobius"/>
    </source>
</evidence>
<proteinExistence type="predicted"/>
<comment type="caution">
    <text evidence="2">The sequence shown here is derived from an EMBL/GenBank/DDBJ whole genome shotgun (WGS) entry which is preliminary data.</text>
</comment>
<dbReference type="PANTHER" id="PTHR42305:SF1">
    <property type="entry name" value="MEMBRANE PROTEIN RV1733C-RELATED"/>
    <property type="match status" value="1"/>
</dbReference>
<gene>
    <name evidence="2" type="ORF">PV383_47665</name>
</gene>
<dbReference type="RefSeq" id="WP_045563616.1">
    <property type="nucleotide sequence ID" value="NZ_JABXWF010000002.1"/>
</dbReference>
<dbReference type="PANTHER" id="PTHR42305">
    <property type="entry name" value="MEMBRANE PROTEIN RV1733C-RELATED"/>
    <property type="match status" value="1"/>
</dbReference>
<feature type="transmembrane region" description="Helical" evidence="1">
    <location>
        <begin position="146"/>
        <end position="172"/>
    </location>
</feature>
<organism evidence="2 3">
    <name type="scientific">Streptomyces caniscabiei</name>
    <dbReference type="NCBI Taxonomy" id="2746961"/>
    <lineage>
        <taxon>Bacteria</taxon>
        <taxon>Bacillati</taxon>
        <taxon>Actinomycetota</taxon>
        <taxon>Actinomycetes</taxon>
        <taxon>Kitasatosporales</taxon>
        <taxon>Streptomycetaceae</taxon>
        <taxon>Streptomyces</taxon>
    </lineage>
</organism>
<evidence type="ECO:0008006" key="4">
    <source>
        <dbReference type="Google" id="ProtNLM"/>
    </source>
</evidence>
<reference evidence="2 3" key="1">
    <citation type="journal article" date="2023" name="Microb. Genom.">
        <title>Mesoterricola silvestris gen. nov., sp. nov., Mesoterricola sediminis sp. nov., Geothrix oryzae sp. nov., Geothrix edaphica sp. nov., Geothrix rubra sp. nov., and Geothrix limicola sp. nov., six novel members of Acidobacteriota isolated from soils.</title>
        <authorList>
            <person name="Weisberg A.J."/>
            <person name="Pearce E."/>
            <person name="Kramer C.G."/>
            <person name="Chang J.H."/>
            <person name="Clarke C.R."/>
        </authorList>
    </citation>
    <scope>NUCLEOTIDE SEQUENCE [LARGE SCALE GENOMIC DNA]</scope>
    <source>
        <strain evidence="2 3">NE20-4-1</strain>
    </source>
</reference>
<keyword evidence="3" id="KW-1185">Reference proteome</keyword>
<accession>A0ABU4N721</accession>
<name>A0ABU4N721_9ACTN</name>
<dbReference type="InterPro" id="IPR039708">
    <property type="entry name" value="MT1774/Rv1733c-like"/>
</dbReference>
<evidence type="ECO:0000313" key="3">
    <source>
        <dbReference type="Proteomes" id="UP001282474"/>
    </source>
</evidence>
<keyword evidence="1" id="KW-1133">Transmembrane helix</keyword>
<sequence>MNGGRHPRRTSRALWRWRRNPLRRRDDATEAWIVLAVWIAVVVGGTITGVMTVRAAEGVFAEQRADRRPVSAVLVSDVPRTASGVGGAYDRTSAKVRWTTPEGLIRTGSTSVETGQRAGTGVEVWTDGRGALSTEPPTPTEAAVEAGVLGVAAGLALSGLVFGVGGAARWWLDRRRVALWGTEWARIGPLWSQKTG</sequence>